<proteinExistence type="predicted"/>
<evidence type="ECO:0000259" key="1">
    <source>
        <dbReference type="Pfam" id="PF13383"/>
    </source>
</evidence>
<dbReference type="Pfam" id="PF13383">
    <property type="entry name" value="Methyltransf_22"/>
    <property type="match status" value="1"/>
</dbReference>
<reference evidence="2" key="1">
    <citation type="journal article" date="2012" name="Nature">
        <title>The oyster genome reveals stress adaptation and complexity of shell formation.</title>
        <authorList>
            <person name="Zhang G."/>
            <person name="Fang X."/>
            <person name="Guo X."/>
            <person name="Li L."/>
            <person name="Luo R."/>
            <person name="Xu F."/>
            <person name="Yang P."/>
            <person name="Zhang L."/>
            <person name="Wang X."/>
            <person name="Qi H."/>
            <person name="Xiong Z."/>
            <person name="Que H."/>
            <person name="Xie Y."/>
            <person name="Holland P.W."/>
            <person name="Paps J."/>
            <person name="Zhu Y."/>
            <person name="Wu F."/>
            <person name="Chen Y."/>
            <person name="Wang J."/>
            <person name="Peng C."/>
            <person name="Meng J."/>
            <person name="Yang L."/>
            <person name="Liu J."/>
            <person name="Wen B."/>
            <person name="Zhang N."/>
            <person name="Huang Z."/>
            <person name="Zhu Q."/>
            <person name="Feng Y."/>
            <person name="Mount A."/>
            <person name="Hedgecock D."/>
            <person name="Xu Z."/>
            <person name="Liu Y."/>
            <person name="Domazet-Loso T."/>
            <person name="Du Y."/>
            <person name="Sun X."/>
            <person name="Zhang S."/>
            <person name="Liu B."/>
            <person name="Cheng P."/>
            <person name="Jiang X."/>
            <person name="Li J."/>
            <person name="Fan D."/>
            <person name="Wang W."/>
            <person name="Fu W."/>
            <person name="Wang T."/>
            <person name="Wang B."/>
            <person name="Zhang J."/>
            <person name="Peng Z."/>
            <person name="Li Y."/>
            <person name="Li N."/>
            <person name="Wang J."/>
            <person name="Chen M."/>
            <person name="He Y."/>
            <person name="Tan F."/>
            <person name="Song X."/>
            <person name="Zheng Q."/>
            <person name="Huang R."/>
            <person name="Yang H."/>
            <person name="Du X."/>
            <person name="Chen L."/>
            <person name="Yang M."/>
            <person name="Gaffney P.M."/>
            <person name="Wang S."/>
            <person name="Luo L."/>
            <person name="She Z."/>
            <person name="Ming Y."/>
            <person name="Huang W."/>
            <person name="Zhang S."/>
            <person name="Huang B."/>
            <person name="Zhang Y."/>
            <person name="Qu T."/>
            <person name="Ni P."/>
            <person name="Miao G."/>
            <person name="Wang J."/>
            <person name="Wang Q."/>
            <person name="Steinberg C.E."/>
            <person name="Wang H."/>
            <person name="Li N."/>
            <person name="Qian L."/>
            <person name="Zhang G."/>
            <person name="Li Y."/>
            <person name="Yang H."/>
            <person name="Liu X."/>
            <person name="Wang J."/>
            <person name="Yin Y."/>
            <person name="Wang J."/>
        </authorList>
    </citation>
    <scope>NUCLEOTIDE SEQUENCE [LARGE SCALE GENOMIC DNA]</scope>
    <source>
        <strain evidence="2">05x7-T-G4-1.051#20</strain>
    </source>
</reference>
<dbReference type="PANTHER" id="PTHR32026:SF10">
    <property type="entry name" value="METHYLTRANSFERASE-LIKE PROTEIN 24-RELATED"/>
    <property type="match status" value="1"/>
</dbReference>
<dbReference type="InterPro" id="IPR029063">
    <property type="entry name" value="SAM-dependent_MTases_sf"/>
</dbReference>
<dbReference type="HOGENOM" id="CLU_515123_0_0_1"/>
<dbReference type="InterPro" id="IPR026913">
    <property type="entry name" value="METTL24"/>
</dbReference>
<accession>K1QHE8</accession>
<dbReference type="EMBL" id="JH818407">
    <property type="protein sequence ID" value="EKC33288.1"/>
    <property type="molecule type" value="Genomic_DNA"/>
</dbReference>
<feature type="domain" description="Methyltransferase" evidence="1">
    <location>
        <begin position="282"/>
        <end position="490"/>
    </location>
</feature>
<dbReference type="InterPro" id="IPR025714">
    <property type="entry name" value="Methyltranfer_dom"/>
</dbReference>
<protein>
    <recommendedName>
        <fullName evidence="1">Methyltransferase domain-containing protein</fullName>
    </recommendedName>
</protein>
<dbReference type="PANTHER" id="PTHR32026">
    <property type="entry name" value="METHYLTRANSFERASE-LIKE PROTEIN 24"/>
    <property type="match status" value="1"/>
</dbReference>
<sequence length="501" mass="58880">MQRYRIRCTRKHIVLVAIVCLALTGLVMKTHLVQRVHCVGVLGDRYISYVKETKIVFPTETELMGYDYNTLGCLYEMYTRTLQYHCRRVRRFGEIPRRGWYLCLDFLKTSPINCTIVSANPAFDERSFVKHIQKYCNANYKILNNKDFGKTTLIEEIDVVTFSVTKVGDFDKLKKTLDTYDNNVRQLLLEIRPWDKSPSEVRNLLSSLEDLSRRDFKLVWFDIPYSCVPFFNNRESSCISLSYVRVNSKLGQFLVKTDTRSLVLPSPEIWVEFSRIEAVRSLYHEYLSTVQFHCKHVVRMGKVSDGGWDVCHDYMFMPSPTSPCIIYSFGIQNDFSFDNDISNTYGCYVFSFDPSMGVSDHRHSEKVYFYNKGLYNKETVVKRKNTYWHMDSLDGIRKQLNHVQTPIKILKMDIEHSEWISLKQIIDTGQLRDVEQLLIEFHGNGDKAKLMILKRLYDIGFRIFWHHKNPYAAFYDDQIARSRANEISFINVDFLRQQGTL</sequence>
<organism evidence="2">
    <name type="scientific">Magallana gigas</name>
    <name type="common">Pacific oyster</name>
    <name type="synonym">Crassostrea gigas</name>
    <dbReference type="NCBI Taxonomy" id="29159"/>
    <lineage>
        <taxon>Eukaryota</taxon>
        <taxon>Metazoa</taxon>
        <taxon>Spiralia</taxon>
        <taxon>Lophotrochozoa</taxon>
        <taxon>Mollusca</taxon>
        <taxon>Bivalvia</taxon>
        <taxon>Autobranchia</taxon>
        <taxon>Pteriomorphia</taxon>
        <taxon>Ostreida</taxon>
        <taxon>Ostreoidea</taxon>
        <taxon>Ostreidae</taxon>
        <taxon>Magallana</taxon>
    </lineage>
</organism>
<gene>
    <name evidence="2" type="ORF">CGI_10017074</name>
</gene>
<dbReference type="InParanoid" id="K1QHE8"/>
<dbReference type="AlphaFoldDB" id="K1QHE8"/>
<evidence type="ECO:0000313" key="2">
    <source>
        <dbReference type="EMBL" id="EKC33288.1"/>
    </source>
</evidence>
<dbReference type="SUPFAM" id="SSF53335">
    <property type="entry name" value="S-adenosyl-L-methionine-dependent methyltransferases"/>
    <property type="match status" value="1"/>
</dbReference>
<name>K1QHE8_MAGGI</name>